<dbReference type="PROSITE" id="PS50043">
    <property type="entry name" value="HTH_LUXR_2"/>
    <property type="match status" value="1"/>
</dbReference>
<keyword evidence="6" id="KW-1185">Reference proteome</keyword>
<dbReference type="Gene3D" id="1.10.10.10">
    <property type="entry name" value="Winged helix-like DNA-binding domain superfamily/Winged helix DNA-binding domain"/>
    <property type="match status" value="1"/>
</dbReference>
<dbReference type="PANTHER" id="PTHR44688">
    <property type="entry name" value="DNA-BINDING TRANSCRIPTIONAL ACTIVATOR DEVR_DOSR"/>
    <property type="match status" value="1"/>
</dbReference>
<dbReference type="SMART" id="SM00091">
    <property type="entry name" value="PAS"/>
    <property type="match status" value="1"/>
</dbReference>
<feature type="domain" description="HTH luxR-type" evidence="4">
    <location>
        <begin position="159"/>
        <end position="224"/>
    </location>
</feature>
<dbReference type="NCBIfam" id="TIGR00229">
    <property type="entry name" value="sensory_box"/>
    <property type="match status" value="1"/>
</dbReference>
<dbReference type="InterPro" id="IPR000014">
    <property type="entry name" value="PAS"/>
</dbReference>
<dbReference type="Pfam" id="PF00196">
    <property type="entry name" value="GerE"/>
    <property type="match status" value="1"/>
</dbReference>
<evidence type="ECO:0000256" key="3">
    <source>
        <dbReference type="ARBA" id="ARBA00023163"/>
    </source>
</evidence>
<dbReference type="InterPro" id="IPR035965">
    <property type="entry name" value="PAS-like_dom_sf"/>
</dbReference>
<proteinExistence type="predicted"/>
<evidence type="ECO:0000259" key="4">
    <source>
        <dbReference type="PROSITE" id="PS50043"/>
    </source>
</evidence>
<keyword evidence="3" id="KW-0804">Transcription</keyword>
<dbReference type="SUPFAM" id="SSF55785">
    <property type="entry name" value="PYP-like sensor domain (PAS domain)"/>
    <property type="match status" value="1"/>
</dbReference>
<dbReference type="CDD" id="cd00130">
    <property type="entry name" value="PAS"/>
    <property type="match status" value="1"/>
</dbReference>
<dbReference type="InterPro" id="IPR000792">
    <property type="entry name" value="Tscrpt_reg_LuxR_C"/>
</dbReference>
<reference evidence="5 6" key="1">
    <citation type="submission" date="2019-02" db="EMBL/GenBank/DDBJ databases">
        <title>Deep-cultivation of Planctomycetes and their phenomic and genomic characterization uncovers novel biology.</title>
        <authorList>
            <person name="Wiegand S."/>
            <person name="Jogler M."/>
            <person name="Boedeker C."/>
            <person name="Pinto D."/>
            <person name="Vollmers J."/>
            <person name="Rivas-Marin E."/>
            <person name="Kohn T."/>
            <person name="Peeters S.H."/>
            <person name="Heuer A."/>
            <person name="Rast P."/>
            <person name="Oberbeckmann S."/>
            <person name="Bunk B."/>
            <person name="Jeske O."/>
            <person name="Meyerdierks A."/>
            <person name="Storesund J.E."/>
            <person name="Kallscheuer N."/>
            <person name="Luecker S."/>
            <person name="Lage O.M."/>
            <person name="Pohl T."/>
            <person name="Merkel B.J."/>
            <person name="Hornburger P."/>
            <person name="Mueller R.-W."/>
            <person name="Bruemmer F."/>
            <person name="Labrenz M."/>
            <person name="Spormann A.M."/>
            <person name="Op Den Camp H."/>
            <person name="Overmann J."/>
            <person name="Amann R."/>
            <person name="Jetten M.S.M."/>
            <person name="Mascher T."/>
            <person name="Medema M.H."/>
            <person name="Devos D.P."/>
            <person name="Kaster A.-K."/>
            <person name="Ovreas L."/>
            <person name="Rohde M."/>
            <person name="Galperin M.Y."/>
            <person name="Jogler C."/>
        </authorList>
    </citation>
    <scope>NUCLEOTIDE SEQUENCE [LARGE SCALE GENOMIC DNA]</scope>
    <source>
        <strain evidence="5 6">Pla100</strain>
    </source>
</reference>
<accession>A0A5C6AVP1</accession>
<gene>
    <name evidence="5" type="ORF">Pla100_10310</name>
</gene>
<evidence type="ECO:0000313" key="5">
    <source>
        <dbReference type="EMBL" id="TWU04095.1"/>
    </source>
</evidence>
<dbReference type="GO" id="GO:0006355">
    <property type="term" value="P:regulation of DNA-templated transcription"/>
    <property type="evidence" value="ECO:0007669"/>
    <property type="project" value="InterPro"/>
</dbReference>
<dbReference type="OrthoDB" id="274716at2"/>
<dbReference type="EMBL" id="SJPM01000001">
    <property type="protein sequence ID" value="TWU04095.1"/>
    <property type="molecule type" value="Genomic_DNA"/>
</dbReference>
<dbReference type="InterPro" id="IPR036388">
    <property type="entry name" value="WH-like_DNA-bd_sf"/>
</dbReference>
<dbReference type="PANTHER" id="PTHR44688:SF16">
    <property type="entry name" value="DNA-BINDING TRANSCRIPTIONAL ACTIVATOR DEVR_DOSR"/>
    <property type="match status" value="1"/>
</dbReference>
<dbReference type="SUPFAM" id="SSF46894">
    <property type="entry name" value="C-terminal effector domain of the bipartite response regulators"/>
    <property type="match status" value="1"/>
</dbReference>
<dbReference type="Gene3D" id="3.30.450.20">
    <property type="entry name" value="PAS domain"/>
    <property type="match status" value="1"/>
</dbReference>
<dbReference type="SMART" id="SM00421">
    <property type="entry name" value="HTH_LUXR"/>
    <property type="match status" value="1"/>
</dbReference>
<keyword evidence="1" id="KW-0805">Transcription regulation</keyword>
<protein>
    <submittedName>
        <fullName evidence="5">Bacterial regulatory protein, luxR family</fullName>
    </submittedName>
</protein>
<name>A0A5C6AVP1_9BACT</name>
<dbReference type="InterPro" id="IPR016032">
    <property type="entry name" value="Sig_transdc_resp-reg_C-effctor"/>
</dbReference>
<evidence type="ECO:0000256" key="2">
    <source>
        <dbReference type="ARBA" id="ARBA00023125"/>
    </source>
</evidence>
<organism evidence="5 6">
    <name type="scientific">Neorhodopirellula pilleata</name>
    <dbReference type="NCBI Taxonomy" id="2714738"/>
    <lineage>
        <taxon>Bacteria</taxon>
        <taxon>Pseudomonadati</taxon>
        <taxon>Planctomycetota</taxon>
        <taxon>Planctomycetia</taxon>
        <taxon>Pirellulales</taxon>
        <taxon>Pirellulaceae</taxon>
        <taxon>Neorhodopirellula</taxon>
    </lineage>
</organism>
<dbReference type="AlphaFoldDB" id="A0A5C6AVP1"/>
<evidence type="ECO:0000256" key="1">
    <source>
        <dbReference type="ARBA" id="ARBA00023015"/>
    </source>
</evidence>
<dbReference type="Pfam" id="PF00989">
    <property type="entry name" value="PAS"/>
    <property type="match status" value="1"/>
</dbReference>
<dbReference type="Proteomes" id="UP000316213">
    <property type="component" value="Unassembled WGS sequence"/>
</dbReference>
<evidence type="ECO:0000313" key="6">
    <source>
        <dbReference type="Proteomes" id="UP000316213"/>
    </source>
</evidence>
<sequence length="248" mass="27953">MIMKTSPLSQIDLISLIEQDARIGVVIATRDGTILSHNATSLEFFGVGSQHEMIGKNMREVFVHEFAEERMRWIEKTINENRPMKIVHVMRGRQIASTLMPLNCPDENDCQECRESRTVVTTNPRLCQDRCVAVLTRYATSDEKEKSTETEVLESGLVDLGPLERLSARELEVFVLLGHGHTIPETAKLLHRSPRTIEQHKASIGRKLGMSTIAQIAKTVGELGLRVDDAARQRIQAIRPEFANTKEK</sequence>
<dbReference type="PRINTS" id="PR00038">
    <property type="entry name" value="HTHLUXR"/>
</dbReference>
<dbReference type="GO" id="GO:0003677">
    <property type="term" value="F:DNA binding"/>
    <property type="evidence" value="ECO:0007669"/>
    <property type="project" value="UniProtKB-KW"/>
</dbReference>
<dbReference type="InterPro" id="IPR013767">
    <property type="entry name" value="PAS_fold"/>
</dbReference>
<keyword evidence="2" id="KW-0238">DNA-binding</keyword>
<comment type="caution">
    <text evidence="5">The sequence shown here is derived from an EMBL/GenBank/DDBJ whole genome shotgun (WGS) entry which is preliminary data.</text>
</comment>